<dbReference type="PIRSF" id="PIRSF036428">
    <property type="entry name" value="CobL"/>
    <property type="match status" value="1"/>
</dbReference>
<dbReference type="Proteomes" id="UP000317371">
    <property type="component" value="Unassembled WGS sequence"/>
</dbReference>
<keyword evidence="4 7" id="KW-0808">Transferase</keyword>
<gene>
    <name evidence="7" type="primary">cbiE</name>
    <name evidence="7" type="ORF">FKZ61_05415</name>
</gene>
<evidence type="ECO:0000256" key="3">
    <source>
        <dbReference type="ARBA" id="ARBA00022603"/>
    </source>
</evidence>
<keyword evidence="3 7" id="KW-0489">Methyltransferase</keyword>
<dbReference type="OrthoDB" id="9780707at2"/>
<dbReference type="PANTHER" id="PTHR43182">
    <property type="entry name" value="COBALT-PRECORRIN-6B C(15)-METHYLTRANSFERASE (DECARBOXYLATING)"/>
    <property type="match status" value="1"/>
</dbReference>
<comment type="pathway">
    <text evidence="1">Cofactor biosynthesis; adenosylcobalamin biosynthesis.</text>
</comment>
<dbReference type="SUPFAM" id="SSF53335">
    <property type="entry name" value="S-adenosyl-L-methionine-dependent methyltransferases"/>
    <property type="match status" value="1"/>
</dbReference>
<evidence type="ECO:0000256" key="5">
    <source>
        <dbReference type="ARBA" id="ARBA00022691"/>
    </source>
</evidence>
<dbReference type="NCBIfam" id="TIGR02467">
    <property type="entry name" value="CbiE"/>
    <property type="match status" value="1"/>
</dbReference>
<keyword evidence="5" id="KW-0949">S-adenosyl-L-methionine</keyword>
<dbReference type="InterPro" id="IPR006365">
    <property type="entry name" value="Cbl_synth_CobL"/>
</dbReference>
<dbReference type="InterPro" id="IPR014008">
    <property type="entry name" value="Cbl_synth_MTase_CbiT"/>
</dbReference>
<evidence type="ECO:0000313" key="8">
    <source>
        <dbReference type="Proteomes" id="UP000317371"/>
    </source>
</evidence>
<dbReference type="Gene3D" id="3.30.950.10">
    <property type="entry name" value="Methyltransferase, Cobalt-precorrin-4 Transmethylase, Domain 2"/>
    <property type="match status" value="1"/>
</dbReference>
<reference evidence="7 8" key="1">
    <citation type="submission" date="2019-06" db="EMBL/GenBank/DDBJ databases">
        <title>Genome sequence of Litorilinea aerophila BAA-2444.</title>
        <authorList>
            <person name="Maclea K.S."/>
            <person name="Maurais E.G."/>
            <person name="Iannazzi L.C."/>
        </authorList>
    </citation>
    <scope>NUCLEOTIDE SEQUENCE [LARGE SCALE GENOMIC DNA]</scope>
    <source>
        <strain evidence="7 8">ATCC BAA-2444</strain>
    </source>
</reference>
<dbReference type="Pfam" id="PF00590">
    <property type="entry name" value="TP_methylase"/>
    <property type="match status" value="1"/>
</dbReference>
<sequence>MKPILVIGLTTAGASSLPPNLLAQIQAADLLVGGRRHLSYFPQFQGETFPLGADMDALRVRLGQAWEQGQQVVVLASGDPLCYGIGSTLRRFFPPEMLRFVPAPSAFQLAFAALGEPWHDATLVSAHGRPLDQVVQAVRAAAKVAILTDPHHTPAAIGRALLEDGLDPETAVAVCENLGGPTAHVARMSLSGLCGYQAAPLNVVVVWNPWVRAPAGEHGGVNRPVEGLPPGLPDSAFRTEGGQITKREVRLLSLAELALGPGEILWDIGAGSGALAIEAARSRPTATVYAVERREILFQHLQENLRRFPAPNLRAYRGSAPEACTSWPDPHAVFIGGSGGRLADLIALAQARLRPGGRLVVNLVTLDSLAIALTLLPAAQLVQLQVSRAVPILETLRFQALNPVFILTWRQGRTAAPAPPAAGQPPQTTDGPP</sequence>
<dbReference type="GO" id="GO:0008276">
    <property type="term" value="F:protein methyltransferase activity"/>
    <property type="evidence" value="ECO:0007669"/>
    <property type="project" value="InterPro"/>
</dbReference>
<dbReference type="RefSeq" id="WP_141609057.1">
    <property type="nucleotide sequence ID" value="NZ_VIGC02000005.1"/>
</dbReference>
<dbReference type="InterPro" id="IPR000878">
    <property type="entry name" value="4pyrrol_Mease"/>
</dbReference>
<dbReference type="UniPathway" id="UPA00148"/>
<evidence type="ECO:0000256" key="2">
    <source>
        <dbReference type="ARBA" id="ARBA00022573"/>
    </source>
</evidence>
<keyword evidence="8" id="KW-1185">Reference proteome</keyword>
<feature type="domain" description="Tetrapyrrole methylase" evidence="6">
    <location>
        <begin position="4"/>
        <end position="191"/>
    </location>
</feature>
<dbReference type="AlphaFoldDB" id="A0A540VK34"/>
<dbReference type="GO" id="GO:0032259">
    <property type="term" value="P:methylation"/>
    <property type="evidence" value="ECO:0007669"/>
    <property type="project" value="UniProtKB-KW"/>
</dbReference>
<protein>
    <submittedName>
        <fullName evidence="7">Precorrin-6y C5,15-methyltransferase (Decarboxylating) subunit CbiE</fullName>
    </submittedName>
</protein>
<dbReference type="InterPro" id="IPR050714">
    <property type="entry name" value="Cobalamin_biosynth_MTase"/>
</dbReference>
<dbReference type="PANTHER" id="PTHR43182:SF1">
    <property type="entry name" value="COBALT-PRECORRIN-7 C(5)-METHYLTRANSFERASE"/>
    <property type="match status" value="1"/>
</dbReference>
<comment type="caution">
    <text evidence="7">The sequence shown here is derived from an EMBL/GenBank/DDBJ whole genome shotgun (WGS) entry which is preliminary data.</text>
</comment>
<dbReference type="InterPro" id="IPR035996">
    <property type="entry name" value="4pyrrol_Methylase_sf"/>
</dbReference>
<dbReference type="NCBIfam" id="TIGR02469">
    <property type="entry name" value="CbiT"/>
    <property type="match status" value="1"/>
</dbReference>
<dbReference type="EMBL" id="VIGC01000005">
    <property type="protein sequence ID" value="TQE97072.1"/>
    <property type="molecule type" value="Genomic_DNA"/>
</dbReference>
<dbReference type="InParanoid" id="A0A540VK34"/>
<organism evidence="7 8">
    <name type="scientific">Litorilinea aerophila</name>
    <dbReference type="NCBI Taxonomy" id="1204385"/>
    <lineage>
        <taxon>Bacteria</taxon>
        <taxon>Bacillati</taxon>
        <taxon>Chloroflexota</taxon>
        <taxon>Caldilineae</taxon>
        <taxon>Caldilineales</taxon>
        <taxon>Caldilineaceae</taxon>
        <taxon>Litorilinea</taxon>
    </lineage>
</organism>
<evidence type="ECO:0000256" key="1">
    <source>
        <dbReference type="ARBA" id="ARBA00004953"/>
    </source>
</evidence>
<evidence type="ECO:0000259" key="6">
    <source>
        <dbReference type="Pfam" id="PF00590"/>
    </source>
</evidence>
<dbReference type="Gene3D" id="3.40.50.150">
    <property type="entry name" value="Vaccinia Virus protein VP39"/>
    <property type="match status" value="1"/>
</dbReference>
<dbReference type="InterPro" id="IPR014776">
    <property type="entry name" value="4pyrrole_Mease_sub2"/>
</dbReference>
<dbReference type="InterPro" id="IPR014777">
    <property type="entry name" value="4pyrrole_Mease_sub1"/>
</dbReference>
<dbReference type="Gene3D" id="3.40.1010.10">
    <property type="entry name" value="Cobalt-precorrin-4 Transmethylase, Domain 1"/>
    <property type="match status" value="1"/>
</dbReference>
<dbReference type="SUPFAM" id="SSF53790">
    <property type="entry name" value="Tetrapyrrole methylase"/>
    <property type="match status" value="1"/>
</dbReference>
<keyword evidence="2" id="KW-0169">Cobalamin biosynthesis</keyword>
<dbReference type="InterPro" id="IPR012818">
    <property type="entry name" value="CbiE"/>
</dbReference>
<dbReference type="CDD" id="cd02440">
    <property type="entry name" value="AdoMet_MTases"/>
    <property type="match status" value="1"/>
</dbReference>
<dbReference type="InterPro" id="IPR029063">
    <property type="entry name" value="SAM-dependent_MTases_sf"/>
</dbReference>
<dbReference type="CDD" id="cd11644">
    <property type="entry name" value="Precorrin-6Y-MT"/>
    <property type="match status" value="1"/>
</dbReference>
<accession>A0A540VK34</accession>
<evidence type="ECO:0000313" key="7">
    <source>
        <dbReference type="EMBL" id="TQE97072.1"/>
    </source>
</evidence>
<proteinExistence type="predicted"/>
<dbReference type="GO" id="GO:0009236">
    <property type="term" value="P:cobalamin biosynthetic process"/>
    <property type="evidence" value="ECO:0007669"/>
    <property type="project" value="UniProtKB-UniPathway"/>
</dbReference>
<name>A0A540VK34_9CHLR</name>
<evidence type="ECO:0000256" key="4">
    <source>
        <dbReference type="ARBA" id="ARBA00022679"/>
    </source>
</evidence>